<dbReference type="InterPro" id="IPR037224">
    <property type="entry name" value="PapC_N_sf"/>
</dbReference>
<protein>
    <submittedName>
        <fullName evidence="14">Fimbrial biogenesis outer membrane usher protein</fullName>
    </submittedName>
</protein>
<dbReference type="PANTHER" id="PTHR30451">
    <property type="entry name" value="OUTER MEMBRANE USHER PROTEIN"/>
    <property type="match status" value="1"/>
</dbReference>
<evidence type="ECO:0000256" key="4">
    <source>
        <dbReference type="ARBA" id="ARBA00022452"/>
    </source>
</evidence>
<evidence type="ECO:0000313" key="14">
    <source>
        <dbReference type="EMBL" id="NMP28663.1"/>
    </source>
</evidence>
<keyword evidence="8 11" id="KW-0472">Membrane</keyword>
<dbReference type="PANTHER" id="PTHR30451:SF21">
    <property type="entry name" value="FIMBRIAL USHER DOMAIN-CONTAINING PROTEIN YDET-RELATED"/>
    <property type="match status" value="1"/>
</dbReference>
<feature type="domain" description="PapC N-terminal" evidence="13">
    <location>
        <begin position="42"/>
        <end position="193"/>
    </location>
</feature>
<keyword evidence="9" id="KW-1015">Disulfide bond</keyword>
<dbReference type="Pfam" id="PF13954">
    <property type="entry name" value="PapC_N"/>
    <property type="match status" value="1"/>
</dbReference>
<dbReference type="Gene3D" id="2.60.40.3110">
    <property type="match status" value="1"/>
</dbReference>
<proteinExistence type="inferred from homology"/>
<evidence type="ECO:0000313" key="15">
    <source>
        <dbReference type="Proteomes" id="UP000585363"/>
    </source>
</evidence>
<dbReference type="InterPro" id="IPR042186">
    <property type="entry name" value="FimD_plug_dom"/>
</dbReference>
<evidence type="ECO:0000256" key="7">
    <source>
        <dbReference type="ARBA" id="ARBA00022729"/>
    </source>
</evidence>
<evidence type="ECO:0000256" key="9">
    <source>
        <dbReference type="ARBA" id="ARBA00023157"/>
    </source>
</evidence>
<dbReference type="FunFam" id="2.60.40.2610:FF:000001">
    <property type="entry name" value="Outer membrane fimbrial usher protein"/>
    <property type="match status" value="1"/>
</dbReference>
<dbReference type="SUPFAM" id="SSF141729">
    <property type="entry name" value="FimD N-terminal domain-like"/>
    <property type="match status" value="1"/>
</dbReference>
<dbReference type="Gene3D" id="2.60.40.2610">
    <property type="entry name" value="Outer membrane usher protein FimD, plug domain"/>
    <property type="match status" value="1"/>
</dbReference>
<dbReference type="Proteomes" id="UP000585363">
    <property type="component" value="Unassembled WGS sequence"/>
</dbReference>
<dbReference type="FunFam" id="2.60.40.3110:FF:000001">
    <property type="entry name" value="Putative fimbrial outer membrane usher"/>
    <property type="match status" value="1"/>
</dbReference>
<dbReference type="Gene3D" id="2.60.40.2070">
    <property type="match status" value="1"/>
</dbReference>
<evidence type="ECO:0000256" key="2">
    <source>
        <dbReference type="ARBA" id="ARBA00008064"/>
    </source>
</evidence>
<dbReference type="RefSeq" id="WP_169404372.1">
    <property type="nucleotide sequence ID" value="NZ_JAADJU010000009.1"/>
</dbReference>
<dbReference type="GO" id="GO:0015473">
    <property type="term" value="F:fimbrial usher porin activity"/>
    <property type="evidence" value="ECO:0007669"/>
    <property type="project" value="InterPro"/>
</dbReference>
<dbReference type="InterPro" id="IPR025949">
    <property type="entry name" value="PapC-like_C"/>
</dbReference>
<keyword evidence="7" id="KW-0732">Signal</keyword>
<evidence type="ECO:0000256" key="5">
    <source>
        <dbReference type="ARBA" id="ARBA00022558"/>
    </source>
</evidence>
<dbReference type="InterPro" id="IPR000015">
    <property type="entry name" value="Fimb_usher"/>
</dbReference>
<evidence type="ECO:0000259" key="12">
    <source>
        <dbReference type="Pfam" id="PF13953"/>
    </source>
</evidence>
<keyword evidence="5" id="KW-1029">Fimbrium biogenesis</keyword>
<feature type="domain" description="PapC-like C-terminal" evidence="12">
    <location>
        <begin position="780"/>
        <end position="846"/>
    </location>
</feature>
<keyword evidence="6 11" id="KW-0812">Transmembrane</keyword>
<evidence type="ECO:0000256" key="10">
    <source>
        <dbReference type="ARBA" id="ARBA00023237"/>
    </source>
</evidence>
<keyword evidence="10" id="KW-0998">Cell outer membrane</keyword>
<dbReference type="Pfam" id="PF13953">
    <property type="entry name" value="PapC_C"/>
    <property type="match status" value="1"/>
</dbReference>
<dbReference type="FunFam" id="3.10.20.410:FF:000001">
    <property type="entry name" value="Fimbrial outer membrane usher protein"/>
    <property type="match status" value="1"/>
</dbReference>
<reference evidence="14 15" key="2">
    <citation type="submission" date="2020-06" db="EMBL/GenBank/DDBJ databases">
        <title>Polyphasic characterization of a Rahnella strain isolated from tree sap.</title>
        <authorList>
            <person name="Kim I.S."/>
        </authorList>
    </citation>
    <scope>NUCLEOTIDE SEQUENCE [LARGE SCALE GENOMIC DNA]</scope>
    <source>
        <strain evidence="14 15">SAP-1</strain>
    </source>
</reference>
<comment type="similarity">
    <text evidence="2">Belongs to the fimbrial export usher family.</text>
</comment>
<evidence type="ECO:0000256" key="11">
    <source>
        <dbReference type="SAM" id="Phobius"/>
    </source>
</evidence>
<evidence type="ECO:0000256" key="3">
    <source>
        <dbReference type="ARBA" id="ARBA00022448"/>
    </source>
</evidence>
<evidence type="ECO:0000256" key="6">
    <source>
        <dbReference type="ARBA" id="ARBA00022692"/>
    </source>
</evidence>
<accession>A0A848MMY6</accession>
<keyword evidence="15" id="KW-1185">Reference proteome</keyword>
<gene>
    <name evidence="14" type="ORF">GW590_17510</name>
</gene>
<evidence type="ECO:0000259" key="13">
    <source>
        <dbReference type="Pfam" id="PF13954"/>
    </source>
</evidence>
<evidence type="ECO:0000256" key="1">
    <source>
        <dbReference type="ARBA" id="ARBA00004571"/>
    </source>
</evidence>
<dbReference type="Gene3D" id="3.10.20.410">
    <property type="match status" value="1"/>
</dbReference>
<comment type="subcellular location">
    <subcellularLocation>
        <location evidence="1">Cell outer membrane</location>
        <topology evidence="1">Multi-pass membrane protein</topology>
    </subcellularLocation>
</comment>
<dbReference type="InterPro" id="IPR025885">
    <property type="entry name" value="PapC_N"/>
</dbReference>
<comment type="caution">
    <text evidence="14">The sequence shown here is derived from an EMBL/GenBank/DDBJ whole genome shotgun (WGS) entry which is preliminary data.</text>
</comment>
<keyword evidence="11" id="KW-1133">Transmembrane helix</keyword>
<dbReference type="AlphaFoldDB" id="A0A848MMY6"/>
<organism evidence="14 15">
    <name type="scientific">Rouxiella aceris</name>
    <dbReference type="NCBI Taxonomy" id="2703884"/>
    <lineage>
        <taxon>Bacteria</taxon>
        <taxon>Pseudomonadati</taxon>
        <taxon>Pseudomonadota</taxon>
        <taxon>Gammaproteobacteria</taxon>
        <taxon>Enterobacterales</taxon>
        <taxon>Yersiniaceae</taxon>
        <taxon>Rouxiella</taxon>
    </lineage>
</organism>
<feature type="transmembrane region" description="Helical" evidence="11">
    <location>
        <begin position="12"/>
        <end position="35"/>
    </location>
</feature>
<sequence>MKKYNGTRKKTFPFSLLTKIIIGPIALSAGIYSALAYSSGIFNPAFIETTAQSSNEIDLSIFNKENGQAPGTYRVDVYLNTTFLATQDVYFYLLPTATDDGTLLPCITIDSLKGMGVKVDNYPALKQTSLSALNEQCANLTAIPHASSMFNFNQLRLDISIPLVALDSQARGYIPPEKWDAGIPAFLLNYAVSGSNRWIQTGQGENSNNDSQYINLRPGLNLGAWRLRNYSSYSRAMGGKEQSWQSAYTYAQRDIAAIKSQLLMGQSFTSGEIFDSVSFTGAQLNTDQSMLPDSQSGYAPTIRAIARTNAQVTVSQLGYTIAQKYVSPGEFVIDDLNPTSTSGDLTVTIKEEDGSEQVMIIPYAGVAQLQREGNLKYSVTSGQYRNNNHDIAKTPFSEATFGYGMPWGLTTFGGFQAASKVQTLALGIAKNMGLMGALSVDVTQAWSRLQNSEKTNGQSWRVRYNKNLVDSKTNILIAGYRYSTAGYYSLSEVLDSYDGKDSLSNYQADRRRNRTEFTISQGLWEGAGSISINYMNQDYWGAKSRTTSLGVSYNNSWQKISYGLAYRLDRNTYSNNRKEKVYNNDRLISLNVSVPFDWRQSRIYSNYNMSTSNGRMIHNAGLSGLALNDKLSWSMQQGYSTANKENYGGINSSYRGTYGTINGGYNYGHNQRSINYGLEGALVGHENGITLSQNLGETSVLVETPQAAGIAVASQSGVATDYRGYTIVPYVMPYRQNTIRLQTDSLPDDIELLTTTKNVVPTRGALVRAHFDVDKGQRVLMTLQRPNGPVPFGATVVDENKQRNNLAIVGDRGEVFLTGLVESGKLRVQWGKEAHQQCSASYQVPEKTSAASGILSLTEQCI</sequence>
<dbReference type="GO" id="GO:0009297">
    <property type="term" value="P:pilus assembly"/>
    <property type="evidence" value="ECO:0007669"/>
    <property type="project" value="InterPro"/>
</dbReference>
<name>A0A848MMY6_9GAMM</name>
<dbReference type="EMBL" id="JAADJU010000009">
    <property type="protein sequence ID" value="NMP28663.1"/>
    <property type="molecule type" value="Genomic_DNA"/>
</dbReference>
<dbReference type="InterPro" id="IPR043142">
    <property type="entry name" value="PapC-like_C_sf"/>
</dbReference>
<keyword evidence="3" id="KW-0813">Transport</keyword>
<reference evidence="14 15" key="1">
    <citation type="submission" date="2020-01" db="EMBL/GenBank/DDBJ databases">
        <authorList>
            <person name="Lee S.D."/>
        </authorList>
    </citation>
    <scope>NUCLEOTIDE SEQUENCE [LARGE SCALE GENOMIC DNA]</scope>
    <source>
        <strain evidence="14 15">SAP-1</strain>
    </source>
</reference>
<dbReference type="Pfam" id="PF00577">
    <property type="entry name" value="Usher"/>
    <property type="match status" value="1"/>
</dbReference>
<evidence type="ECO:0000256" key="8">
    <source>
        <dbReference type="ARBA" id="ARBA00023136"/>
    </source>
</evidence>
<keyword evidence="4" id="KW-1134">Transmembrane beta strand</keyword>
<dbReference type="GO" id="GO:0009279">
    <property type="term" value="C:cell outer membrane"/>
    <property type="evidence" value="ECO:0007669"/>
    <property type="project" value="UniProtKB-SubCell"/>
</dbReference>